<organism evidence="1 2">
    <name type="scientific">Mythimna loreyi</name>
    <dbReference type="NCBI Taxonomy" id="667449"/>
    <lineage>
        <taxon>Eukaryota</taxon>
        <taxon>Metazoa</taxon>
        <taxon>Ecdysozoa</taxon>
        <taxon>Arthropoda</taxon>
        <taxon>Hexapoda</taxon>
        <taxon>Insecta</taxon>
        <taxon>Pterygota</taxon>
        <taxon>Neoptera</taxon>
        <taxon>Endopterygota</taxon>
        <taxon>Lepidoptera</taxon>
        <taxon>Glossata</taxon>
        <taxon>Ditrysia</taxon>
        <taxon>Noctuoidea</taxon>
        <taxon>Noctuidae</taxon>
        <taxon>Noctuinae</taxon>
        <taxon>Hadenini</taxon>
        <taxon>Mythimna</taxon>
    </lineage>
</organism>
<name>A0ACC2QH18_9NEOP</name>
<proteinExistence type="predicted"/>
<sequence length="1764" mass="205596">MQNKNNDSELEDKLLYNSLLFINILKNKNSEGKIKKIKKYLDLGADINATDANYKNNTLLHIAVIREEPEVVKFLLERCALVDIKNSDNHTALDIARLSEKSYNKRKNMETILEALSNKNILHLSDQQDKNIDEERRTPVNRATILEDPKNLGRIVNCDDKNELHSVSNDDYSSVKTERKKKSKGNQILHYQKRTGTSGLSGQLYETKLLSLILFRALYVHEVQPFSLATNVESMGAFDDIVFKFYSNKDAKPKIMFMQAKHRDNPSKDTFTVEEIMKLNGDFSLHKYLESYIKIRRMFIPENVDAMFRGEFKSMDCEFIIYTSAVEKFSKMKAVEPTEGYHFINTDKGKVFQFDFDDQDVELLVQTIAKSRSVLLAKRLSKFIFKDNYNNMMKDNLIKTYHVFLARHVLEVKIQDCKSKNNFHFAKFRESFFLSNDQLLLAFKATIYKEMLLQNKNISSNKPDDVESILKSLIFKVPIGFGNLNFCFSGSVPKMEKKLEYLCSIFQKLLAIANVTENITMKVDDNMVGPDAILLKIDLDSNRLGGLVGNLLVFDNVTKTLKFNTDVKLLSNDNLKLLDRLKSDIFKGIDLRKCRFDINVHHFPRLSLVHEEYDKNLIKEFLDKLIFYTNQATEEQVEKILKKEIDFYYVSSIPRQRDALFRVKSDAIFLKVHDRIQKWWKQPNNAPYLTESCEYFFEAEQDTLNSPLLSILNFTYTKTIKNALPELKFKDTAIEVLHLDSFLAAAEKILSIITEEVALSSIKLIQYFNDRNFINYTFIDLKYVGVGNYFVDVKTEIIKSKISILIIVCESIDFIAEIDLLINNFDGKVIVISNLDLANQINGTAAEKIITKVDSQTAFKDLEDIMRTMLLEDRYITFQGIKVSLGILFEDESYYLINSNLLYKIINNEKITIGNVLNNPSYDELLDFYINEKVCRYITLDPHVQANDKLNVLKYNEMGDNFILDSRDVVLITDSEKEFSEFIRKYANCNVHWFSGYDHFVWIKSRGNLQNILKLVCRGSHKDYTLQPLTLQDVKEKVVIISGEPGMGKSSFLTHLAIKTKQDHPTLWISKINLLEKTNEFIRIKKNKVTIDFRETMQFLFRVIEFEVFKETNIDIGIIIDQVSVVGDEIRFNKKDIDLDLIGSNLFEIEFFIHCFNNDRVVLLFDGFDEICPDFSNEFLQLVNILKKSKVVHLWITSRVYNVLHQLENTLETFSFTIEPLSYDNQLQFLEKIWSRKLGPNKLDYYPFNKPKMQDLIKVFLWGLSDTLRDTTNKFLSIPLHLYMISEVFQDSFHNYLPVSDSLPSNSEEQDAKVNEINLNKMYERFVDIKFFKIRFGEKKPLLCIDDPDMRKLIDNERAAFFYIHKIIAAHVIFGQPDEIQLFDYHDINQIRDFFERILVGEEKTGIIEQIIGNEPKFVHYTFAEYFATEFLCDRLQSFHCRTSPWMYLINTFLQTEEGGPRKFFNAKLQNVPFLFEQVYNEDLKEMFESLLSQHKTMAKVLFIAIDESLENTAVFVLKCIKTVLNKKNLKDFIQVITKSFHESCIVCTAVERSAKNFITFVIELVKEIDVNSLIDLLNCYDLPNFNPFALASGVRYSLCWNVELLNVLLSDLTAPALVDLFCQQIEYEYMNTLATKKIIHIFIKSWLSGDIDNDRFDRIFEKLNKEQLMTIFCATDSENKLAAHRAAASQHYLFFEKLENLLDRNQFIEVCKTVDCSGLTPIHYFEYIEKYSENLRILLDKVYDGNATERLTLNYFIEKKGKT</sequence>
<accession>A0ACC2QH18</accession>
<evidence type="ECO:0000313" key="1">
    <source>
        <dbReference type="EMBL" id="KAJ8715227.1"/>
    </source>
</evidence>
<dbReference type="EMBL" id="CM056793">
    <property type="protein sequence ID" value="KAJ8715227.1"/>
    <property type="molecule type" value="Genomic_DNA"/>
</dbReference>
<keyword evidence="2" id="KW-1185">Reference proteome</keyword>
<protein>
    <submittedName>
        <fullName evidence="1">Uncharacterized protein</fullName>
    </submittedName>
</protein>
<gene>
    <name evidence="1" type="ORF">PYW08_005208</name>
</gene>
<dbReference type="Proteomes" id="UP001231649">
    <property type="component" value="Chromosome 17"/>
</dbReference>
<reference evidence="1" key="1">
    <citation type="submission" date="2023-03" db="EMBL/GenBank/DDBJ databases">
        <title>Chromosome-level genomes of two armyworms, Mythimna separata and Mythimna loreyi, provide insights into the biosynthesis and reception of sex pheromones.</title>
        <authorList>
            <person name="Zhao H."/>
        </authorList>
    </citation>
    <scope>NUCLEOTIDE SEQUENCE</scope>
    <source>
        <strain evidence="1">BeijingLab</strain>
    </source>
</reference>
<evidence type="ECO:0000313" key="2">
    <source>
        <dbReference type="Proteomes" id="UP001231649"/>
    </source>
</evidence>
<comment type="caution">
    <text evidence="1">The sequence shown here is derived from an EMBL/GenBank/DDBJ whole genome shotgun (WGS) entry which is preliminary data.</text>
</comment>